<evidence type="ECO:0000313" key="3">
    <source>
        <dbReference type="Proteomes" id="UP000314294"/>
    </source>
</evidence>
<keyword evidence="3" id="KW-1185">Reference proteome</keyword>
<feature type="compositionally biased region" description="Polar residues" evidence="1">
    <location>
        <begin position="126"/>
        <end position="147"/>
    </location>
</feature>
<name>A0A4Z2J3S6_9TELE</name>
<gene>
    <name evidence="2" type="ORF">EYF80_005234</name>
</gene>
<dbReference type="Proteomes" id="UP000314294">
    <property type="component" value="Unassembled WGS sequence"/>
</dbReference>
<evidence type="ECO:0000256" key="1">
    <source>
        <dbReference type="SAM" id="MobiDB-lite"/>
    </source>
</evidence>
<evidence type="ECO:0000313" key="2">
    <source>
        <dbReference type="EMBL" id="TNN84534.1"/>
    </source>
</evidence>
<comment type="caution">
    <text evidence="2">The sequence shown here is derived from an EMBL/GenBank/DDBJ whole genome shotgun (WGS) entry which is preliminary data.</text>
</comment>
<dbReference type="AlphaFoldDB" id="A0A4Z2J3S6"/>
<sequence>MNCINYLRTVCAEAAQIIRQSFCWGQTHCWELTSELEGRDLFPVQAGQQQDSCLPYRQETGPGLDAEFKWSINNEKLANNPLKKEVWGVGTEDNTGSVSAIRTERKRYLRAPFDSRYRRRLDAPPTRSSNGHTEPYLHTNSVPTGSTKVGYGTLGSSSPRECGGRHWVSEALHMAGNGQTLAEKCSMSASQKTTNCSTTQTELKGSLNFTHTDGTKGMCEQHEHHWEFKAEKSPRPTRVCLGTHSPALSARSDSGRLTTSPPLAEQVTLLPCRPAPKGSEMKMTDCLSAGRLYWR</sequence>
<reference evidence="2 3" key="1">
    <citation type="submission" date="2019-03" db="EMBL/GenBank/DDBJ databases">
        <title>First draft genome of Liparis tanakae, snailfish: a comprehensive survey of snailfish specific genes.</title>
        <authorList>
            <person name="Kim W."/>
            <person name="Song I."/>
            <person name="Jeong J.-H."/>
            <person name="Kim D."/>
            <person name="Kim S."/>
            <person name="Ryu S."/>
            <person name="Song J.Y."/>
            <person name="Lee S.K."/>
        </authorList>
    </citation>
    <scope>NUCLEOTIDE SEQUENCE [LARGE SCALE GENOMIC DNA]</scope>
    <source>
        <tissue evidence="2">Muscle</tissue>
    </source>
</reference>
<proteinExistence type="predicted"/>
<accession>A0A4Z2J3S6</accession>
<protein>
    <submittedName>
        <fullName evidence="2">Uncharacterized protein</fullName>
    </submittedName>
</protein>
<dbReference type="EMBL" id="SRLO01000026">
    <property type="protein sequence ID" value="TNN84534.1"/>
    <property type="molecule type" value="Genomic_DNA"/>
</dbReference>
<organism evidence="2 3">
    <name type="scientific">Liparis tanakae</name>
    <name type="common">Tanaka's snailfish</name>
    <dbReference type="NCBI Taxonomy" id="230148"/>
    <lineage>
        <taxon>Eukaryota</taxon>
        <taxon>Metazoa</taxon>
        <taxon>Chordata</taxon>
        <taxon>Craniata</taxon>
        <taxon>Vertebrata</taxon>
        <taxon>Euteleostomi</taxon>
        <taxon>Actinopterygii</taxon>
        <taxon>Neopterygii</taxon>
        <taxon>Teleostei</taxon>
        <taxon>Neoteleostei</taxon>
        <taxon>Acanthomorphata</taxon>
        <taxon>Eupercaria</taxon>
        <taxon>Perciformes</taxon>
        <taxon>Cottioidei</taxon>
        <taxon>Cottales</taxon>
        <taxon>Liparidae</taxon>
        <taxon>Liparis</taxon>
    </lineage>
</organism>
<feature type="region of interest" description="Disordered" evidence="1">
    <location>
        <begin position="116"/>
        <end position="149"/>
    </location>
</feature>